<comment type="similarity">
    <text evidence="1">Belongs to the short-chain dehydrogenases/reductases (SDR) family.</text>
</comment>
<dbReference type="InterPro" id="IPR002347">
    <property type="entry name" value="SDR_fam"/>
</dbReference>
<protein>
    <submittedName>
        <fullName evidence="4">NAD-P-binding protein</fullName>
    </submittedName>
</protein>
<evidence type="ECO:0000256" key="1">
    <source>
        <dbReference type="ARBA" id="ARBA00006484"/>
    </source>
</evidence>
<evidence type="ECO:0000256" key="3">
    <source>
        <dbReference type="ARBA" id="ARBA00023002"/>
    </source>
</evidence>
<dbReference type="InterPro" id="IPR052178">
    <property type="entry name" value="Sec_Metab_Biosynth_SDR"/>
</dbReference>
<proteinExistence type="inferred from homology"/>
<evidence type="ECO:0000313" key="4">
    <source>
        <dbReference type="EMBL" id="GEM06588.1"/>
    </source>
</evidence>
<name>A0A511K8A8_RHOTO</name>
<dbReference type="Proteomes" id="UP000321518">
    <property type="component" value="Unassembled WGS sequence"/>
</dbReference>
<dbReference type="InterPro" id="IPR036291">
    <property type="entry name" value="NAD(P)-bd_dom_sf"/>
</dbReference>
<dbReference type="PRINTS" id="PR00081">
    <property type="entry name" value="GDHRDH"/>
</dbReference>
<accession>A0A511K8A8</accession>
<dbReference type="PANTHER" id="PTHR43618:SF4">
    <property type="entry name" value="SHORT CHAIN DEHYDROGENASE_REDUCTASE FAMILY (AFU_ORTHOLOGUE AFUA_7G04540)"/>
    <property type="match status" value="1"/>
</dbReference>
<dbReference type="OrthoDB" id="3819888at2759"/>
<reference evidence="4 5" key="1">
    <citation type="submission" date="2019-07" db="EMBL/GenBank/DDBJ databases">
        <title>Rhodotorula toruloides NBRC10032 genome sequencing.</title>
        <authorList>
            <person name="Shida Y."/>
            <person name="Takaku H."/>
            <person name="Ogasawara W."/>
            <person name="Mori K."/>
        </authorList>
    </citation>
    <scope>NUCLEOTIDE SEQUENCE [LARGE SCALE GENOMIC DNA]</scope>
    <source>
        <strain evidence="4 5">NBRC10032</strain>
    </source>
</reference>
<dbReference type="GO" id="GO:0016491">
    <property type="term" value="F:oxidoreductase activity"/>
    <property type="evidence" value="ECO:0007669"/>
    <property type="project" value="UniProtKB-KW"/>
</dbReference>
<evidence type="ECO:0000313" key="5">
    <source>
        <dbReference type="Proteomes" id="UP000321518"/>
    </source>
</evidence>
<keyword evidence="3" id="KW-0560">Oxidoreductase</keyword>
<sequence length="295" mass="31310">MFDLSAVVAVITGGASGIGLMIAATLLANNATVYIVDLDQKQTESIAERYCQLGKVSGSKGKMIGLQGDVGSKVGAEKIFNAIKKHEEYVTVLFNNAGTMGEPTTPPDEKTAEAYKQTFMKLGDEVFQDTMSINTFGPYFLSIAFLPLLAASKNKAPYGEQFQPQIINTVSMNGWTKDPATGGCSYPYLLSKTALAHLTKLLAHDFLPLGVRVNCISPGWFVTGMSAPGTVNEYGISSKQGKLFSESFGFQTPVGGSGSATDVGSIALMLVVNRFVNGESVLVDGGTFLVHPSSY</sequence>
<evidence type="ECO:0000256" key="2">
    <source>
        <dbReference type="ARBA" id="ARBA00022857"/>
    </source>
</evidence>
<dbReference type="PANTHER" id="PTHR43618">
    <property type="entry name" value="7-ALPHA-HYDROXYSTEROID DEHYDROGENASE"/>
    <property type="match status" value="1"/>
</dbReference>
<dbReference type="AlphaFoldDB" id="A0A511K8A8"/>
<dbReference type="SUPFAM" id="SSF51735">
    <property type="entry name" value="NAD(P)-binding Rossmann-fold domains"/>
    <property type="match status" value="1"/>
</dbReference>
<dbReference type="Gene3D" id="3.40.50.720">
    <property type="entry name" value="NAD(P)-binding Rossmann-like Domain"/>
    <property type="match status" value="1"/>
</dbReference>
<organism evidence="4 5">
    <name type="scientific">Rhodotorula toruloides</name>
    <name type="common">Yeast</name>
    <name type="synonym">Rhodosporidium toruloides</name>
    <dbReference type="NCBI Taxonomy" id="5286"/>
    <lineage>
        <taxon>Eukaryota</taxon>
        <taxon>Fungi</taxon>
        <taxon>Dikarya</taxon>
        <taxon>Basidiomycota</taxon>
        <taxon>Pucciniomycotina</taxon>
        <taxon>Microbotryomycetes</taxon>
        <taxon>Sporidiobolales</taxon>
        <taxon>Sporidiobolaceae</taxon>
        <taxon>Rhodotorula</taxon>
    </lineage>
</organism>
<dbReference type="EMBL" id="BJWK01000001">
    <property type="protein sequence ID" value="GEM06588.1"/>
    <property type="molecule type" value="Genomic_DNA"/>
</dbReference>
<dbReference type="Pfam" id="PF00106">
    <property type="entry name" value="adh_short"/>
    <property type="match status" value="1"/>
</dbReference>
<gene>
    <name evidence="4" type="ORF">Rt10032_c01g0605</name>
</gene>
<dbReference type="CDD" id="cd05233">
    <property type="entry name" value="SDR_c"/>
    <property type="match status" value="1"/>
</dbReference>
<comment type="caution">
    <text evidence="4">The sequence shown here is derived from an EMBL/GenBank/DDBJ whole genome shotgun (WGS) entry which is preliminary data.</text>
</comment>
<keyword evidence="2" id="KW-0521">NADP</keyword>